<feature type="domain" description="CHK kinase-like" evidence="1">
    <location>
        <begin position="132"/>
        <end position="270"/>
    </location>
</feature>
<dbReference type="InterPro" id="IPR011009">
    <property type="entry name" value="Kinase-like_dom_sf"/>
</dbReference>
<evidence type="ECO:0000259" key="1">
    <source>
        <dbReference type="SMART" id="SM00587"/>
    </source>
</evidence>
<reference evidence="3" key="1">
    <citation type="submission" date="2025-08" db="UniProtKB">
        <authorList>
            <consortium name="RefSeq"/>
        </authorList>
    </citation>
    <scope>IDENTIFICATION</scope>
    <source>
        <tissue evidence="3">Thorax and Abdomen</tissue>
    </source>
</reference>
<dbReference type="Pfam" id="PF02958">
    <property type="entry name" value="EcKL"/>
    <property type="match status" value="1"/>
</dbReference>
<dbReference type="InterPro" id="IPR004119">
    <property type="entry name" value="EcKL"/>
</dbReference>
<proteinExistence type="predicted"/>
<dbReference type="SUPFAM" id="SSF56112">
    <property type="entry name" value="Protein kinase-like (PK-like)"/>
    <property type="match status" value="1"/>
</dbReference>
<dbReference type="RefSeq" id="XP_046599562.1">
    <property type="nucleotide sequence ID" value="XM_046743606.1"/>
</dbReference>
<evidence type="ECO:0000313" key="3">
    <source>
        <dbReference type="RefSeq" id="XP_046599562.1"/>
    </source>
</evidence>
<dbReference type="SMART" id="SM00587">
    <property type="entry name" value="CHK"/>
    <property type="match status" value="1"/>
</dbReference>
<protein>
    <submittedName>
        <fullName evidence="3">Uncharacterized protein LOC107221733 isoform X2</fullName>
    </submittedName>
</protein>
<sequence>MELESPAWLDACYVQKVLRKAENDESIEVSDISVRPATAKGDNYMSDMYRIAVEFSRGQGDQRNEEERSLILKLLPQDEFRERMLNETGFFAVELSMMSDTLPRISEILAKFSKTKLSARCLYVQYEKPTHVFLDDLAPAGFRMAVRQEGLDMDHCLLALRNLGLFHAGSVAFGEQDPTALARYKRGMLHKDNPAETSTAFNTCMKSLAEESAKWPELNPRIPEKLLKLSEYTYEKGCEAALVREDDFTVLNHGDFWVNNMMFRYDERQKPMDHIFCI</sequence>
<organism evidence="2 3">
    <name type="scientific">Neodiprion lecontei</name>
    <name type="common">Redheaded pine sawfly</name>
    <dbReference type="NCBI Taxonomy" id="441921"/>
    <lineage>
        <taxon>Eukaryota</taxon>
        <taxon>Metazoa</taxon>
        <taxon>Ecdysozoa</taxon>
        <taxon>Arthropoda</taxon>
        <taxon>Hexapoda</taxon>
        <taxon>Insecta</taxon>
        <taxon>Pterygota</taxon>
        <taxon>Neoptera</taxon>
        <taxon>Endopterygota</taxon>
        <taxon>Hymenoptera</taxon>
        <taxon>Tenthredinoidea</taxon>
        <taxon>Diprionidae</taxon>
        <taxon>Diprioninae</taxon>
        <taxon>Neodiprion</taxon>
    </lineage>
</organism>
<dbReference type="GeneID" id="107221733"/>
<evidence type="ECO:0000313" key="2">
    <source>
        <dbReference type="Proteomes" id="UP000829291"/>
    </source>
</evidence>
<dbReference type="InterPro" id="IPR015897">
    <property type="entry name" value="CHK_kinase-like"/>
</dbReference>
<dbReference type="PANTHER" id="PTHR11012">
    <property type="entry name" value="PROTEIN KINASE-LIKE DOMAIN-CONTAINING"/>
    <property type="match status" value="1"/>
</dbReference>
<accession>A0ABM3GH12</accession>
<gene>
    <name evidence="3" type="primary">LOC107221733</name>
</gene>
<keyword evidence="2" id="KW-1185">Reference proteome</keyword>
<dbReference type="Proteomes" id="UP000829291">
    <property type="component" value="Chromosome 6"/>
</dbReference>
<name>A0ABM3GH12_NEOLC</name>
<dbReference type="PANTHER" id="PTHR11012:SF56">
    <property type="entry name" value="CHK KINASE-LIKE DOMAIN-CONTAINING PROTEIN-RELATED"/>
    <property type="match status" value="1"/>
</dbReference>